<reference evidence="2" key="1">
    <citation type="journal article" date="2017" name="Genome Announc.">
        <title>High-Quality Whole-Genome Sequences of the Oligo-Mouse-Microbiota Bacterial Community.</title>
        <authorList>
            <person name="Garzetti D."/>
            <person name="Brugiroux S."/>
            <person name="Bunk B."/>
            <person name="Pukall R."/>
            <person name="McCoy K.D."/>
            <person name="Macpherson A.J."/>
            <person name="Stecher B."/>
        </authorList>
    </citation>
    <scope>NUCLEOTIDE SEQUENCE</scope>
    <source>
        <strain evidence="2">KB18</strain>
    </source>
</reference>
<dbReference type="AlphaFoldDB" id="A0A1Z2XT93"/>
<gene>
    <name evidence="2" type="ORF">ADH66_14020</name>
    <name evidence="3" type="ORF">I5Q82_04375</name>
</gene>
<keyword evidence="4" id="KW-1185">Reference proteome</keyword>
<dbReference type="Proteomes" id="UP000596035">
    <property type="component" value="Chromosome"/>
</dbReference>
<dbReference type="KEGG" id="amur:ADH66_14020"/>
<evidence type="ECO:0000313" key="3">
    <source>
        <dbReference type="EMBL" id="QQR30939.1"/>
    </source>
</evidence>
<dbReference type="EMBL" id="CP065321">
    <property type="protein sequence ID" value="QQR30939.1"/>
    <property type="molecule type" value="Genomic_DNA"/>
</dbReference>
<evidence type="ECO:0000313" key="2">
    <source>
        <dbReference type="EMBL" id="ASB41677.1"/>
    </source>
</evidence>
<dbReference type="EMBL" id="CP021422">
    <property type="protein sequence ID" value="ASB41677.1"/>
    <property type="molecule type" value="Genomic_DNA"/>
</dbReference>
<dbReference type="InterPro" id="IPR000182">
    <property type="entry name" value="GNAT_dom"/>
</dbReference>
<evidence type="ECO:0000259" key="1">
    <source>
        <dbReference type="Pfam" id="PF13302"/>
    </source>
</evidence>
<feature type="domain" description="N-acetyltransferase" evidence="1">
    <location>
        <begin position="17"/>
        <end position="152"/>
    </location>
</feature>
<sequence>MSLTLHVPELSELGFRQRLLSDPETMSYNAGCDLGFPGYHNDTGCIDFPRGDWDGWYARWVGAEPTRFYAYLQDTATGEFVGEVSLYETTGPGVYEMGIVLHSSRRGRGCSREGIRLLLDHAFGELGAKEVTNCFEPTREAALKIHLAAGFRIVREDNGLLYLSIIK</sequence>
<dbReference type="GO" id="GO:0016747">
    <property type="term" value="F:acyltransferase activity, transferring groups other than amino-acyl groups"/>
    <property type="evidence" value="ECO:0007669"/>
    <property type="project" value="InterPro"/>
</dbReference>
<proteinExistence type="predicted"/>
<dbReference type="SUPFAM" id="SSF55729">
    <property type="entry name" value="Acyl-CoA N-acyltransferases (Nat)"/>
    <property type="match status" value="1"/>
</dbReference>
<dbReference type="Proteomes" id="UP000196710">
    <property type="component" value="Chromosome"/>
</dbReference>
<reference evidence="4" key="2">
    <citation type="submission" date="2017-05" db="EMBL/GenBank/DDBJ databases">
        <title>Improved OligoMM genomes.</title>
        <authorList>
            <person name="Garzetti D."/>
        </authorList>
    </citation>
    <scope>NUCLEOTIDE SEQUENCE [LARGE SCALE GENOMIC DNA]</scope>
    <source>
        <strain evidence="4">KB18</strain>
    </source>
</reference>
<protein>
    <submittedName>
        <fullName evidence="2 3">N-acetyltransferase</fullName>
    </submittedName>
</protein>
<reference evidence="3 5" key="3">
    <citation type="submission" date="2020-11" db="EMBL/GenBank/DDBJ databases">
        <title>Closed and high quality bacterial genomes of the OMM12 community.</title>
        <authorList>
            <person name="Marbouty M."/>
            <person name="Lamy-Besnier Q."/>
            <person name="Debarbieux L."/>
            <person name="Koszul R."/>
        </authorList>
    </citation>
    <scope>NUCLEOTIDE SEQUENCE [LARGE SCALE GENOMIC DNA]</scope>
    <source>
        <strain evidence="3 5">KB18</strain>
    </source>
</reference>
<name>A0A1Z2XT93_9FIRM</name>
<dbReference type="RefSeq" id="WP_066539461.1">
    <property type="nucleotide sequence ID" value="NZ_CAJTCQ010000005.1"/>
</dbReference>
<dbReference type="InterPro" id="IPR016181">
    <property type="entry name" value="Acyl_CoA_acyltransferase"/>
</dbReference>
<accession>A0A1Z2XT93</accession>
<organism evidence="3 5">
    <name type="scientific">Acutalibacter muris</name>
    <dbReference type="NCBI Taxonomy" id="1796620"/>
    <lineage>
        <taxon>Bacteria</taxon>
        <taxon>Bacillati</taxon>
        <taxon>Bacillota</taxon>
        <taxon>Clostridia</taxon>
        <taxon>Eubacteriales</taxon>
        <taxon>Acutalibacteraceae</taxon>
        <taxon>Acutalibacter</taxon>
    </lineage>
</organism>
<evidence type="ECO:0000313" key="5">
    <source>
        <dbReference type="Proteomes" id="UP000596035"/>
    </source>
</evidence>
<dbReference type="Gene3D" id="3.40.630.30">
    <property type="match status" value="1"/>
</dbReference>
<evidence type="ECO:0000313" key="4">
    <source>
        <dbReference type="Proteomes" id="UP000196710"/>
    </source>
</evidence>
<dbReference type="Pfam" id="PF13302">
    <property type="entry name" value="Acetyltransf_3"/>
    <property type="match status" value="1"/>
</dbReference>